<sequence length="563" mass="61501">MTVVRGGPLAAFAAALLCIGPATALHAPGLLRVLAPAAGAADSSVPAPPADSRIKAYNLSVPVDHFHNSSRYEPHSNATFPLRYWLDTSNYRPGGPVVVLNSGEFTSEGRFDFLDHGIVPILTKATGGVGVVLEHRYYGTSYPTEDVTVENLRFLSTEQALADNAYFARHVRFPGLEHVNLTAPGTPWIIYGGSYAGAVAAFTRKVYPDVYWGAISSSGVTAAVDVFWQYFEAARHYAPGDCSPTQQKLMHVVDSMLLSGDDAQVDKVKDFFGLKELWNDEFAAYLTGGVSGLQSTNWDPAEDDASFGKWCATITSNSLLFESTAFLRPEVEKAVGGAGYKGHELKTLTTRMLNYIGFVKDSVKQTKSSCKGQSLRECVSDRFYTNDTSIAAGEYRSWLYQTCTEWGYFNSGAATPKNKLSMISRALTYEYSTTSCRRLFNITAHPDVDAVNKYGGFNFSYPRVALINGAQDPWRAATGHAIGRPGRQSTTEEPFILVDWAVHHWDENGLKDPAQARPGFPPKQIVDVQAEEVRFVKAWLQEFDKKQKRGAGAGASASATGEL</sequence>
<evidence type="ECO:0000256" key="1">
    <source>
        <dbReference type="ARBA" id="ARBA00011079"/>
    </source>
</evidence>
<dbReference type="GeneID" id="28886353"/>
<dbReference type="GO" id="GO:0070008">
    <property type="term" value="F:serine-type exopeptidase activity"/>
    <property type="evidence" value="ECO:0007669"/>
    <property type="project" value="InterPro"/>
</dbReference>
<name>A0A179HRH7_PURLI</name>
<evidence type="ECO:0000256" key="3">
    <source>
        <dbReference type="ARBA" id="ARBA00022729"/>
    </source>
</evidence>
<keyword evidence="3 6" id="KW-0732">Signal</keyword>
<evidence type="ECO:0000313" key="8">
    <source>
        <dbReference type="Proteomes" id="UP000078340"/>
    </source>
</evidence>
<evidence type="ECO:0000256" key="2">
    <source>
        <dbReference type="ARBA" id="ARBA00022670"/>
    </source>
</evidence>
<dbReference type="EMBL" id="LSBI01000003">
    <property type="protein sequence ID" value="OAQ92482.1"/>
    <property type="molecule type" value="Genomic_DNA"/>
</dbReference>
<organism evidence="7 8">
    <name type="scientific">Purpureocillium lilacinum</name>
    <name type="common">Paecilomyces lilacinus</name>
    <dbReference type="NCBI Taxonomy" id="33203"/>
    <lineage>
        <taxon>Eukaryota</taxon>
        <taxon>Fungi</taxon>
        <taxon>Dikarya</taxon>
        <taxon>Ascomycota</taxon>
        <taxon>Pezizomycotina</taxon>
        <taxon>Sordariomycetes</taxon>
        <taxon>Hypocreomycetidae</taxon>
        <taxon>Hypocreales</taxon>
        <taxon>Ophiocordycipitaceae</taxon>
        <taxon>Purpureocillium</taxon>
    </lineage>
</organism>
<keyword evidence="4" id="KW-0378">Hydrolase</keyword>
<dbReference type="InterPro" id="IPR029058">
    <property type="entry name" value="AB_hydrolase_fold"/>
</dbReference>
<evidence type="ECO:0000256" key="6">
    <source>
        <dbReference type="SAM" id="SignalP"/>
    </source>
</evidence>
<dbReference type="Proteomes" id="UP000078340">
    <property type="component" value="Unassembled WGS sequence"/>
</dbReference>
<feature type="signal peptide" evidence="6">
    <location>
        <begin position="1"/>
        <end position="24"/>
    </location>
</feature>
<dbReference type="AlphaFoldDB" id="A0A179HRH7"/>
<keyword evidence="2" id="KW-0645">Protease</keyword>
<evidence type="ECO:0000256" key="5">
    <source>
        <dbReference type="ARBA" id="ARBA00023180"/>
    </source>
</evidence>
<keyword evidence="5" id="KW-0325">Glycoprotein</keyword>
<dbReference type="FunFam" id="3.40.50.1820:FF:000251">
    <property type="entry name" value="Extracelular serine carboxypeptidase, putative"/>
    <property type="match status" value="1"/>
</dbReference>
<dbReference type="GO" id="GO:0006508">
    <property type="term" value="P:proteolysis"/>
    <property type="evidence" value="ECO:0007669"/>
    <property type="project" value="UniProtKB-KW"/>
</dbReference>
<comment type="caution">
    <text evidence="7">The sequence shown here is derived from an EMBL/GenBank/DDBJ whole genome shotgun (WGS) entry which is preliminary data.</text>
</comment>
<dbReference type="SUPFAM" id="SSF53474">
    <property type="entry name" value="alpha/beta-Hydrolases"/>
    <property type="match status" value="1"/>
</dbReference>
<protein>
    <submittedName>
        <fullName evidence="7">Extracelular serine carboxypeptidase</fullName>
    </submittedName>
</protein>
<feature type="chain" id="PRO_5008103844" evidence="6">
    <location>
        <begin position="25"/>
        <end position="563"/>
    </location>
</feature>
<dbReference type="GO" id="GO:0004180">
    <property type="term" value="F:carboxypeptidase activity"/>
    <property type="evidence" value="ECO:0007669"/>
    <property type="project" value="UniProtKB-KW"/>
</dbReference>
<dbReference type="InterPro" id="IPR008758">
    <property type="entry name" value="Peptidase_S28"/>
</dbReference>
<evidence type="ECO:0000313" key="7">
    <source>
        <dbReference type="EMBL" id="OAQ92482.1"/>
    </source>
</evidence>
<accession>A0A179HRH7</accession>
<dbReference type="PANTHER" id="PTHR11010">
    <property type="entry name" value="PROTEASE S28 PRO-X CARBOXYPEPTIDASE-RELATED"/>
    <property type="match status" value="1"/>
</dbReference>
<evidence type="ECO:0000256" key="4">
    <source>
        <dbReference type="ARBA" id="ARBA00022801"/>
    </source>
</evidence>
<dbReference type="OMA" id="MRQWYHQ"/>
<comment type="similarity">
    <text evidence="1">Belongs to the peptidase S28 family.</text>
</comment>
<dbReference type="KEGG" id="plj:28886353"/>
<dbReference type="Gene3D" id="3.40.50.1820">
    <property type="entry name" value="alpha/beta hydrolase"/>
    <property type="match status" value="2"/>
</dbReference>
<dbReference type="PANTHER" id="PTHR11010:SF117">
    <property type="entry name" value="SERINE PROTEASE 16"/>
    <property type="match status" value="1"/>
</dbReference>
<dbReference type="Pfam" id="PF05577">
    <property type="entry name" value="Peptidase_S28"/>
    <property type="match status" value="2"/>
</dbReference>
<proteinExistence type="inferred from homology"/>
<keyword evidence="7" id="KW-0121">Carboxypeptidase</keyword>
<reference evidence="7 8" key="1">
    <citation type="submission" date="2016-02" db="EMBL/GenBank/DDBJ databases">
        <title>Biosynthesis of antibiotic leucinostatins and their inhibition on Phytophthora in bio-control Purpureocillium lilacinum.</title>
        <authorList>
            <person name="Wang G."/>
            <person name="Liu Z."/>
            <person name="Lin R."/>
            <person name="Li E."/>
            <person name="Mao Z."/>
            <person name="Ling J."/>
            <person name="Yin W."/>
            <person name="Xie B."/>
        </authorList>
    </citation>
    <scope>NUCLEOTIDE SEQUENCE [LARGE SCALE GENOMIC DNA]</scope>
    <source>
        <strain evidence="7">PLFJ-1</strain>
    </source>
</reference>
<gene>
    <name evidence="7" type="ORF">VFPFJ_04223</name>
</gene>
<dbReference type="GO" id="GO:0008239">
    <property type="term" value="F:dipeptidyl-peptidase activity"/>
    <property type="evidence" value="ECO:0007669"/>
    <property type="project" value="TreeGrafter"/>
</dbReference>